<protein>
    <submittedName>
        <fullName evidence="2">YbaK/EbsC family protein</fullName>
    </submittedName>
</protein>
<gene>
    <name evidence="2" type="ORF">I6N98_13495</name>
</gene>
<dbReference type="Pfam" id="PF04073">
    <property type="entry name" value="tRNA_edit"/>
    <property type="match status" value="1"/>
</dbReference>
<dbReference type="RefSeq" id="WP_198568874.1">
    <property type="nucleotide sequence ID" value="NZ_CP066167.1"/>
</dbReference>
<accession>A0A7T4UP76</accession>
<name>A0A7T4UP76_9GAMM</name>
<reference evidence="2 3" key="1">
    <citation type="submission" date="2020-12" db="EMBL/GenBank/DDBJ databases">
        <authorList>
            <person name="Shan Y."/>
        </authorList>
    </citation>
    <scope>NUCLEOTIDE SEQUENCE [LARGE SCALE GENOMIC DNA]</scope>
    <source>
        <strain evidence="3">csc3.9</strain>
    </source>
</reference>
<evidence type="ECO:0000313" key="3">
    <source>
        <dbReference type="Proteomes" id="UP000596063"/>
    </source>
</evidence>
<evidence type="ECO:0000313" key="2">
    <source>
        <dbReference type="EMBL" id="QQD17373.1"/>
    </source>
</evidence>
<organism evidence="2 3">
    <name type="scientific">Spongiibacter nanhainus</name>
    <dbReference type="NCBI Taxonomy" id="2794344"/>
    <lineage>
        <taxon>Bacteria</taxon>
        <taxon>Pseudomonadati</taxon>
        <taxon>Pseudomonadota</taxon>
        <taxon>Gammaproteobacteria</taxon>
        <taxon>Cellvibrionales</taxon>
        <taxon>Spongiibacteraceae</taxon>
        <taxon>Spongiibacter</taxon>
    </lineage>
</organism>
<evidence type="ECO:0000259" key="1">
    <source>
        <dbReference type="Pfam" id="PF04073"/>
    </source>
</evidence>
<dbReference type="KEGG" id="snan:I6N98_13495"/>
<dbReference type="SUPFAM" id="SSF55826">
    <property type="entry name" value="YbaK/ProRS associated domain"/>
    <property type="match status" value="1"/>
</dbReference>
<dbReference type="InterPro" id="IPR036754">
    <property type="entry name" value="YbaK/aa-tRNA-synt-asso_dom_sf"/>
</dbReference>
<dbReference type="EMBL" id="CP066167">
    <property type="protein sequence ID" value="QQD17373.1"/>
    <property type="molecule type" value="Genomic_DNA"/>
</dbReference>
<dbReference type="CDD" id="cd04332">
    <property type="entry name" value="YbaK_like"/>
    <property type="match status" value="1"/>
</dbReference>
<feature type="domain" description="YbaK/aminoacyl-tRNA synthetase-associated" evidence="1">
    <location>
        <begin position="23"/>
        <end position="137"/>
    </location>
</feature>
<dbReference type="GO" id="GO:0002161">
    <property type="term" value="F:aminoacyl-tRNA deacylase activity"/>
    <property type="evidence" value="ECO:0007669"/>
    <property type="project" value="InterPro"/>
</dbReference>
<keyword evidence="3" id="KW-1185">Reference proteome</keyword>
<dbReference type="AlphaFoldDB" id="A0A7T4UP76"/>
<dbReference type="Gene3D" id="3.90.960.10">
    <property type="entry name" value="YbaK/aminoacyl-tRNA synthetase-associated domain"/>
    <property type="match status" value="1"/>
</dbReference>
<dbReference type="Proteomes" id="UP000596063">
    <property type="component" value="Chromosome"/>
</dbReference>
<proteinExistence type="predicted"/>
<dbReference type="InterPro" id="IPR007214">
    <property type="entry name" value="YbaK/aa-tRNA-synth-assoc-dom"/>
</dbReference>
<sequence>MSLAPRIATHLQNTGVNYELIAHQPSHSSMQSAVLARIPPKQLAKAVVTHDGDRYRLCVIPTDHRLMMDWLDEHMHGHFTLADEQELMAWFEDCVEGAVPALGQAYGMPVTWDDALAEAEDIYFECGDHQHLVHLKRSTFMELMGRQDHARISCPADDQLAWMIH</sequence>